<organism evidence="1 2">
    <name type="scientific">Rhabditophanes sp. KR3021</name>
    <dbReference type="NCBI Taxonomy" id="114890"/>
    <lineage>
        <taxon>Eukaryota</taxon>
        <taxon>Metazoa</taxon>
        <taxon>Ecdysozoa</taxon>
        <taxon>Nematoda</taxon>
        <taxon>Chromadorea</taxon>
        <taxon>Rhabditida</taxon>
        <taxon>Tylenchina</taxon>
        <taxon>Panagrolaimomorpha</taxon>
        <taxon>Strongyloidoidea</taxon>
        <taxon>Alloionematidae</taxon>
        <taxon>Rhabditophanes</taxon>
    </lineage>
</organism>
<proteinExistence type="predicted"/>
<accession>A0AC35THU7</accession>
<reference evidence="2" key="1">
    <citation type="submission" date="2016-11" db="UniProtKB">
        <authorList>
            <consortium name="WormBaseParasite"/>
        </authorList>
    </citation>
    <scope>IDENTIFICATION</scope>
    <source>
        <strain evidence="2">KR3021</strain>
    </source>
</reference>
<protein>
    <submittedName>
        <fullName evidence="2">CHK domain-containing protein</fullName>
    </submittedName>
</protein>
<evidence type="ECO:0000313" key="2">
    <source>
        <dbReference type="WBParaSite" id="RSKR_0000071800.1"/>
    </source>
</evidence>
<name>A0AC35THU7_9BILA</name>
<evidence type="ECO:0000313" key="1">
    <source>
        <dbReference type="Proteomes" id="UP000095286"/>
    </source>
</evidence>
<dbReference type="WBParaSite" id="RSKR_0000071800.1">
    <property type="protein sequence ID" value="RSKR_0000071800.1"/>
    <property type="gene ID" value="RSKR_0000071800"/>
</dbReference>
<sequence length="513" mass="58537">MTIFGTQQLEDSNIVGTKTEVKWVVECLEDKNRAFKLARGHSKVRKVEAVDISGGKGFASKVYKVTINFDDNSKEPFLIILKVPGMDNVGEVLESQQIDNDEDKEKMHSNQLVKAHLRECKFYDQFTHIPDLKIVKCYGARDWVVGKQEGALIMDYLGSSTNVEFLYGLNVHQAKKFLPTKEWQNEYGVVIDPKEFVKMSPIFFYNWTKVKAFVPSELYKEYEEDILTLLENFDQVNHFILNDLPQLEGNIKTFIHSDININNVCFKEDGDGNPGNEVAAIIDWQTAHCGSIGADIARVLVTGCPAEIRREIEVVNLPIYYENLKNEIIKRGGQFDMSWEMFKLNYDYCEIDQCMHLLMMYAFGLIYYSVPEEAGDYLWDARKYSLGSRIVFAMVDAVKKCRILKPECRFLVSNYECQTAYDITINNFYCFSSIGKSGFNYLKGCEAQLGADIANNVDMCVAENTYNKCIMTIYQSFCGNDAQTYICNINNIALTHVLPMCIPDLLTCGNYGA</sequence>
<dbReference type="Proteomes" id="UP000095286">
    <property type="component" value="Unplaced"/>
</dbReference>